<evidence type="ECO:0000256" key="2">
    <source>
        <dbReference type="ARBA" id="ARBA00012438"/>
    </source>
</evidence>
<evidence type="ECO:0000256" key="4">
    <source>
        <dbReference type="ARBA" id="ARBA00022679"/>
    </source>
</evidence>
<dbReference type="Proteomes" id="UP000319499">
    <property type="component" value="Unassembled WGS sequence"/>
</dbReference>
<keyword evidence="3" id="KW-0597">Phosphoprotein</keyword>
<dbReference type="InterPro" id="IPR050351">
    <property type="entry name" value="BphY/WalK/GraS-like"/>
</dbReference>
<dbReference type="SMART" id="SM00387">
    <property type="entry name" value="HATPase_c"/>
    <property type="match status" value="1"/>
</dbReference>
<keyword evidence="10" id="KW-1185">Reference proteome</keyword>
<dbReference type="CDD" id="cd00075">
    <property type="entry name" value="HATPase"/>
    <property type="match status" value="1"/>
</dbReference>
<evidence type="ECO:0000256" key="6">
    <source>
        <dbReference type="ARBA" id="ARBA00023012"/>
    </source>
</evidence>
<dbReference type="SUPFAM" id="SSF55874">
    <property type="entry name" value="ATPase domain of HSP90 chaperone/DNA topoisomerase II/histidine kinase"/>
    <property type="match status" value="1"/>
</dbReference>
<sequence length="579" mass="67981">MKLSYKHKIFFTFLIIFALYSFVLVFFQQKEEKKFKTEALENSLANYTQIIHNYVQQEHLLKNNLEISKVNHLADLLPKDIRITLMARDGKVLYDNDVQNIQKLENHLNRPEIKQTLYLRDRGINIRKSVSTQHEYMYYAQLFDNYFVRVALPYNIQTQKFFKTDNAFIYLTIIIFILVLILLNAVANRFNKSIVQLKLLVSQVKEGKHLSAQVTFQDDDLGEVGEELQEIFQQKLESEKQLKQEQEKIIFHFQHVEEGVGIFNSDNSVIYYNSQLIQYINLLTDQPSLELKEIFKQDFFRPVTEFLSKTDENLNHTSITIYKEDKVWLIEAIKFKDNSFEIQIKDITKAERTRLIKQEMSNNITHELRTPVTSIRAYLETLNEQTLPLDKQQLFINKAYQQSIRLSDLVEDIGLISKLEEAKEQFKKEPVSIYQLIQEVRINLSDRLIANKIQLNLLVDKALTLQGNYTLLFSVFQNLMENSINYGGENIEIIIDNYKEDESYLYFSYSDTGKGLDEKYFNRLFERFYRAQEGRTRNNGGTGLGLSIVKNAIQLHGGEIFIKKNIPSGLTFLFTLKKS</sequence>
<dbReference type="InterPro" id="IPR036890">
    <property type="entry name" value="HATPase_C_sf"/>
</dbReference>
<comment type="caution">
    <text evidence="9">The sequence shown here is derived from an EMBL/GenBank/DDBJ whole genome shotgun (WGS) entry which is preliminary data.</text>
</comment>
<keyword evidence="7" id="KW-0472">Membrane</keyword>
<reference evidence="9 10" key="1">
    <citation type="submission" date="2019-02" db="EMBL/GenBank/DDBJ databases">
        <title>Apibacter muscae sp. nov.: a novel member of the house fly microbiota.</title>
        <authorList>
            <person name="Park R."/>
        </authorList>
    </citation>
    <scope>NUCLEOTIDE SEQUENCE [LARGE SCALE GENOMIC DNA]</scope>
    <source>
        <strain evidence="9 10">AL1</strain>
    </source>
</reference>
<dbReference type="RefSeq" id="WP_146292946.1">
    <property type="nucleotide sequence ID" value="NZ_SELH01000023.1"/>
</dbReference>
<dbReference type="GO" id="GO:0005886">
    <property type="term" value="C:plasma membrane"/>
    <property type="evidence" value="ECO:0007669"/>
    <property type="project" value="TreeGrafter"/>
</dbReference>
<dbReference type="AlphaFoldDB" id="A0A563DAV8"/>
<feature type="transmembrane region" description="Helical" evidence="7">
    <location>
        <begin position="167"/>
        <end position="187"/>
    </location>
</feature>
<evidence type="ECO:0000313" key="9">
    <source>
        <dbReference type="EMBL" id="TWP27355.1"/>
    </source>
</evidence>
<dbReference type="EMBL" id="SELH01000023">
    <property type="protein sequence ID" value="TWP27355.1"/>
    <property type="molecule type" value="Genomic_DNA"/>
</dbReference>
<dbReference type="SMART" id="SM00388">
    <property type="entry name" value="HisKA"/>
    <property type="match status" value="1"/>
</dbReference>
<gene>
    <name evidence="9" type="ORF">ETU09_07885</name>
</gene>
<dbReference type="PANTHER" id="PTHR45453:SF1">
    <property type="entry name" value="PHOSPHATE REGULON SENSOR PROTEIN PHOR"/>
    <property type="match status" value="1"/>
</dbReference>
<dbReference type="EC" id="2.7.13.3" evidence="2"/>
<dbReference type="PROSITE" id="PS50109">
    <property type="entry name" value="HIS_KIN"/>
    <property type="match status" value="1"/>
</dbReference>
<proteinExistence type="predicted"/>
<keyword evidence="7" id="KW-0812">Transmembrane</keyword>
<dbReference type="Pfam" id="PF02518">
    <property type="entry name" value="HATPase_c"/>
    <property type="match status" value="1"/>
</dbReference>
<dbReference type="PANTHER" id="PTHR45453">
    <property type="entry name" value="PHOSPHATE REGULON SENSOR PROTEIN PHOR"/>
    <property type="match status" value="1"/>
</dbReference>
<evidence type="ECO:0000256" key="7">
    <source>
        <dbReference type="SAM" id="Phobius"/>
    </source>
</evidence>
<accession>A0A563DAV8</accession>
<dbReference type="Pfam" id="PF00512">
    <property type="entry name" value="HisKA"/>
    <property type="match status" value="1"/>
</dbReference>
<dbReference type="Gene3D" id="3.30.565.10">
    <property type="entry name" value="Histidine kinase-like ATPase, C-terminal domain"/>
    <property type="match status" value="1"/>
</dbReference>
<evidence type="ECO:0000256" key="1">
    <source>
        <dbReference type="ARBA" id="ARBA00000085"/>
    </source>
</evidence>
<comment type="catalytic activity">
    <reaction evidence="1">
        <text>ATP + protein L-histidine = ADP + protein N-phospho-L-histidine.</text>
        <dbReference type="EC" id="2.7.13.3"/>
    </reaction>
</comment>
<dbReference type="InterPro" id="IPR003661">
    <property type="entry name" value="HisK_dim/P_dom"/>
</dbReference>
<keyword evidence="7" id="KW-1133">Transmembrane helix</keyword>
<dbReference type="InterPro" id="IPR004358">
    <property type="entry name" value="Sig_transdc_His_kin-like_C"/>
</dbReference>
<protein>
    <recommendedName>
        <fullName evidence="2">histidine kinase</fullName>
        <ecNumber evidence="2">2.7.13.3</ecNumber>
    </recommendedName>
</protein>
<dbReference type="GO" id="GO:0016036">
    <property type="term" value="P:cellular response to phosphate starvation"/>
    <property type="evidence" value="ECO:0007669"/>
    <property type="project" value="TreeGrafter"/>
</dbReference>
<feature type="domain" description="Histidine kinase" evidence="8">
    <location>
        <begin position="363"/>
        <end position="579"/>
    </location>
</feature>
<name>A0A563DAV8_9FLAO</name>
<dbReference type="Gene3D" id="1.10.287.130">
    <property type="match status" value="1"/>
</dbReference>
<keyword evidence="4" id="KW-0808">Transferase</keyword>
<evidence type="ECO:0000256" key="5">
    <source>
        <dbReference type="ARBA" id="ARBA00022777"/>
    </source>
</evidence>
<dbReference type="InterPro" id="IPR036097">
    <property type="entry name" value="HisK_dim/P_sf"/>
</dbReference>
<feature type="transmembrane region" description="Helical" evidence="7">
    <location>
        <begin position="6"/>
        <end position="27"/>
    </location>
</feature>
<keyword evidence="5 9" id="KW-0418">Kinase</keyword>
<keyword evidence="6" id="KW-0902">Two-component regulatory system</keyword>
<dbReference type="InterPro" id="IPR005467">
    <property type="entry name" value="His_kinase_dom"/>
</dbReference>
<dbReference type="InterPro" id="IPR003594">
    <property type="entry name" value="HATPase_dom"/>
</dbReference>
<dbReference type="SUPFAM" id="SSF47384">
    <property type="entry name" value="Homodimeric domain of signal transducing histidine kinase"/>
    <property type="match status" value="1"/>
</dbReference>
<evidence type="ECO:0000313" key="10">
    <source>
        <dbReference type="Proteomes" id="UP000319499"/>
    </source>
</evidence>
<evidence type="ECO:0000256" key="3">
    <source>
        <dbReference type="ARBA" id="ARBA00022553"/>
    </source>
</evidence>
<dbReference type="OrthoDB" id="9813151at2"/>
<evidence type="ECO:0000259" key="8">
    <source>
        <dbReference type="PROSITE" id="PS50109"/>
    </source>
</evidence>
<organism evidence="9 10">
    <name type="scientific">Apibacter muscae</name>
    <dbReference type="NCBI Taxonomy" id="2509004"/>
    <lineage>
        <taxon>Bacteria</taxon>
        <taxon>Pseudomonadati</taxon>
        <taxon>Bacteroidota</taxon>
        <taxon>Flavobacteriia</taxon>
        <taxon>Flavobacteriales</taxon>
        <taxon>Weeksellaceae</taxon>
        <taxon>Apibacter</taxon>
    </lineage>
</organism>
<dbReference type="GO" id="GO:0000155">
    <property type="term" value="F:phosphorelay sensor kinase activity"/>
    <property type="evidence" value="ECO:0007669"/>
    <property type="project" value="InterPro"/>
</dbReference>
<dbReference type="GO" id="GO:0004721">
    <property type="term" value="F:phosphoprotein phosphatase activity"/>
    <property type="evidence" value="ECO:0007669"/>
    <property type="project" value="TreeGrafter"/>
</dbReference>
<dbReference type="CDD" id="cd00082">
    <property type="entry name" value="HisKA"/>
    <property type="match status" value="1"/>
</dbReference>
<dbReference type="PRINTS" id="PR00344">
    <property type="entry name" value="BCTRLSENSOR"/>
</dbReference>